<dbReference type="InterPro" id="IPR002725">
    <property type="entry name" value="YgjP-like_metallopeptidase"/>
</dbReference>
<evidence type="ECO:0000259" key="1">
    <source>
        <dbReference type="Pfam" id="PF01863"/>
    </source>
</evidence>
<protein>
    <submittedName>
        <fullName evidence="2">Putative zinc metallopeptidase protein</fullName>
    </submittedName>
</protein>
<name>A0A0P0Z1C0_9HYPH</name>
<feature type="domain" description="YgjP-like metallopeptidase" evidence="1">
    <location>
        <begin position="45"/>
        <end position="244"/>
    </location>
</feature>
<dbReference type="Pfam" id="PF01863">
    <property type="entry name" value="YgjP-like"/>
    <property type="match status" value="1"/>
</dbReference>
<dbReference type="RefSeq" id="WP_244490713.1">
    <property type="nucleotide sequence ID" value="NZ_BBWR01000003.1"/>
</dbReference>
<organism evidence="2">
    <name type="scientific">Aureimonas frigidaquae</name>
    <dbReference type="NCBI Taxonomy" id="424757"/>
    <lineage>
        <taxon>Bacteria</taxon>
        <taxon>Pseudomonadati</taxon>
        <taxon>Pseudomonadota</taxon>
        <taxon>Alphaproteobacteria</taxon>
        <taxon>Hyphomicrobiales</taxon>
        <taxon>Aurantimonadaceae</taxon>
        <taxon>Aureimonas</taxon>
    </lineage>
</organism>
<dbReference type="InterPro" id="IPR053136">
    <property type="entry name" value="UTP_pyrophosphatase-like"/>
</dbReference>
<accession>A0A0P0Z1C0</accession>
<proteinExistence type="predicted"/>
<reference evidence="2" key="1">
    <citation type="journal article" date="2015" name="Proc. Natl. Acad. Sci. U.S.A.">
        <title>Bacterial clade with the ribosomal RNA operon on a small plasmid rather than the chromosome.</title>
        <authorList>
            <person name="Anda M."/>
            <person name="Ohtsubo Y."/>
            <person name="Okubo T."/>
            <person name="Sugawara M."/>
            <person name="Nagata Y."/>
            <person name="Tsuda M."/>
            <person name="Minamisawa K."/>
            <person name="Mitsui H."/>
        </authorList>
    </citation>
    <scope>NUCLEOTIDE SEQUENCE</scope>
    <source>
        <strain evidence="2">JCM 14755</strain>
    </source>
</reference>
<dbReference type="CDD" id="cd07344">
    <property type="entry name" value="M48_yhfN_like"/>
    <property type="match status" value="1"/>
</dbReference>
<dbReference type="Gene3D" id="3.30.2010.10">
    <property type="entry name" value="Metalloproteases ('zincins'), catalytic domain"/>
    <property type="match status" value="1"/>
</dbReference>
<dbReference type="EMBL" id="LC066375">
    <property type="protein sequence ID" value="BAT27666.1"/>
    <property type="molecule type" value="Genomic_DNA"/>
</dbReference>
<dbReference type="PANTHER" id="PTHR30399:SF1">
    <property type="entry name" value="UTP PYROPHOSPHATASE"/>
    <property type="match status" value="1"/>
</dbReference>
<dbReference type="AlphaFoldDB" id="A0A0P0Z1C0"/>
<evidence type="ECO:0000313" key="2">
    <source>
        <dbReference type="EMBL" id="BAT27666.1"/>
    </source>
</evidence>
<dbReference type="PANTHER" id="PTHR30399">
    <property type="entry name" value="UNCHARACTERIZED PROTEIN YGJP"/>
    <property type="match status" value="1"/>
</dbReference>
<sequence>MTSFLPAFLTRVVRAPAARSERMPDRIELDGRSVPLAFREHPTAKRLIMRLTPDGGVLVTMPRRTRRGVVLEFVERHRAWASARLAERDVVPAIGDGATLMLRGKPLALRHRAELRASRLVHQDGGDELHIGGQAQFMGRRVKDFLVREARRDLAVAVERHAERVGLRPRAMAIKDTSSRWGSCTADRRLSFSFRIVMAPPEVLDYLAAHEVAHFVHMNHGDGFWALCRELCPGTERGRRWLKHQGTGLQAIRF</sequence>